<evidence type="ECO:0000313" key="2">
    <source>
        <dbReference type="EMBL" id="VDP87729.1"/>
    </source>
</evidence>
<name>A0A183AV69_9TREM</name>
<evidence type="ECO:0000313" key="4">
    <source>
        <dbReference type="WBParaSite" id="ECPE_0001088801-mRNA-1"/>
    </source>
</evidence>
<dbReference type="EMBL" id="UZAN01049808">
    <property type="protein sequence ID" value="VDP87729.1"/>
    <property type="molecule type" value="Genomic_DNA"/>
</dbReference>
<dbReference type="Pfam" id="PF00078">
    <property type="entry name" value="RVT_1"/>
    <property type="match status" value="1"/>
</dbReference>
<gene>
    <name evidence="2" type="ORF">ECPE_LOCUS10854</name>
</gene>
<organism evidence="4">
    <name type="scientific">Echinostoma caproni</name>
    <dbReference type="NCBI Taxonomy" id="27848"/>
    <lineage>
        <taxon>Eukaryota</taxon>
        <taxon>Metazoa</taxon>
        <taxon>Spiralia</taxon>
        <taxon>Lophotrochozoa</taxon>
        <taxon>Platyhelminthes</taxon>
        <taxon>Trematoda</taxon>
        <taxon>Digenea</taxon>
        <taxon>Plagiorchiida</taxon>
        <taxon>Echinostomata</taxon>
        <taxon>Echinostomatoidea</taxon>
        <taxon>Echinostomatidae</taxon>
        <taxon>Echinostoma</taxon>
    </lineage>
</organism>
<dbReference type="AlphaFoldDB" id="A0A183AV69"/>
<evidence type="ECO:0000259" key="1">
    <source>
        <dbReference type="PROSITE" id="PS50878"/>
    </source>
</evidence>
<sequence>MLSWIPDLLIDQNFCVHVGRSLPTCYSASSGVPQGSVLGPLFFVVIVNDLPGLLQSPSLMYADDIKMWRTMEGEENWSTLQADLNNLAQWAATWALPVITAECDHLNLGRTESEVVYNFQGTTLRRTLCEKNLGVLVTSSLKT</sequence>
<dbReference type="WBParaSite" id="ECPE_0001088801-mRNA-1">
    <property type="protein sequence ID" value="ECPE_0001088801-mRNA-1"/>
    <property type="gene ID" value="ECPE_0001088801"/>
</dbReference>
<reference evidence="2 3" key="2">
    <citation type="submission" date="2018-11" db="EMBL/GenBank/DDBJ databases">
        <authorList>
            <consortium name="Pathogen Informatics"/>
        </authorList>
    </citation>
    <scope>NUCLEOTIDE SEQUENCE [LARGE SCALE GENOMIC DNA]</scope>
    <source>
        <strain evidence="2 3">Egypt</strain>
    </source>
</reference>
<dbReference type="PANTHER" id="PTHR33332">
    <property type="entry name" value="REVERSE TRANSCRIPTASE DOMAIN-CONTAINING PROTEIN"/>
    <property type="match status" value="1"/>
</dbReference>
<dbReference type="Proteomes" id="UP000272942">
    <property type="component" value="Unassembled WGS sequence"/>
</dbReference>
<proteinExistence type="predicted"/>
<dbReference type="PROSITE" id="PS50878">
    <property type="entry name" value="RT_POL"/>
    <property type="match status" value="1"/>
</dbReference>
<evidence type="ECO:0000313" key="3">
    <source>
        <dbReference type="Proteomes" id="UP000272942"/>
    </source>
</evidence>
<reference evidence="4" key="1">
    <citation type="submission" date="2016-06" db="UniProtKB">
        <authorList>
            <consortium name="WormBaseParasite"/>
        </authorList>
    </citation>
    <scope>IDENTIFICATION</scope>
</reference>
<protein>
    <submittedName>
        <fullName evidence="4">Reverse transcriptase domain-containing protein</fullName>
    </submittedName>
</protein>
<feature type="domain" description="Reverse transcriptase" evidence="1">
    <location>
        <begin position="1"/>
        <end position="124"/>
    </location>
</feature>
<accession>A0A183AV69</accession>
<dbReference type="InterPro" id="IPR000477">
    <property type="entry name" value="RT_dom"/>
</dbReference>
<keyword evidence="3" id="KW-1185">Reference proteome</keyword>
<dbReference type="OrthoDB" id="6283029at2759"/>